<feature type="compositionally biased region" description="Polar residues" evidence="4">
    <location>
        <begin position="447"/>
        <end position="462"/>
    </location>
</feature>
<dbReference type="InterPro" id="IPR000504">
    <property type="entry name" value="RRM_dom"/>
</dbReference>
<accession>A0A9J8ANK7</accession>
<dbReference type="InterPro" id="IPR034784">
    <property type="entry name" value="PDIP3_RRM"/>
</dbReference>
<reference evidence="6" key="1">
    <citation type="submission" date="2025-05" db="UniProtKB">
        <authorList>
            <consortium name="Ensembl"/>
        </authorList>
    </citation>
    <scope>IDENTIFICATION</scope>
</reference>
<dbReference type="Ensembl" id="ENSCCRT00000189101.1">
    <property type="protein sequence ID" value="ENSCCRP00000152296.1"/>
    <property type="gene ID" value="ENSCCRG00000057561.1"/>
</dbReference>
<feature type="region of interest" description="Disordered" evidence="4">
    <location>
        <begin position="411"/>
        <end position="470"/>
    </location>
</feature>
<dbReference type="Ensembl" id="ENSCCRT00000173310.1">
    <property type="protein sequence ID" value="ENSCCRP00000146382.1"/>
    <property type="gene ID" value="ENSCCRG00000057561.1"/>
</dbReference>
<dbReference type="InterPro" id="IPR035979">
    <property type="entry name" value="RBD_domain_sf"/>
</dbReference>
<dbReference type="InterPro" id="IPR051229">
    <property type="entry name" value="ALYREF_mRNA_export"/>
</dbReference>
<evidence type="ECO:0000256" key="2">
    <source>
        <dbReference type="ARBA" id="ARBA00022884"/>
    </source>
</evidence>
<dbReference type="GO" id="GO:0016973">
    <property type="term" value="P:poly(A)+ mRNA export from nucleus"/>
    <property type="evidence" value="ECO:0007669"/>
    <property type="project" value="TreeGrafter"/>
</dbReference>
<keyword evidence="2 3" id="KW-0694">RNA-binding</keyword>
<proteinExistence type="predicted"/>
<evidence type="ECO:0000256" key="4">
    <source>
        <dbReference type="SAM" id="MobiDB-lite"/>
    </source>
</evidence>
<dbReference type="SMART" id="SM00360">
    <property type="entry name" value="RRM"/>
    <property type="match status" value="1"/>
</dbReference>
<dbReference type="Proteomes" id="UP001108240">
    <property type="component" value="Unplaced"/>
</dbReference>
<dbReference type="PANTHER" id="PTHR19965">
    <property type="entry name" value="RNA AND EXPORT FACTOR BINDING PROTEIN"/>
    <property type="match status" value="1"/>
</dbReference>
<protein>
    <recommendedName>
        <fullName evidence="5">RRM domain-containing protein</fullName>
    </recommendedName>
</protein>
<dbReference type="SUPFAM" id="SSF54928">
    <property type="entry name" value="RNA-binding domain, RBD"/>
    <property type="match status" value="1"/>
</dbReference>
<keyword evidence="7" id="KW-1185">Reference proteome</keyword>
<evidence type="ECO:0000256" key="3">
    <source>
        <dbReference type="PROSITE-ProRule" id="PRU00176"/>
    </source>
</evidence>
<dbReference type="Pfam" id="PF00076">
    <property type="entry name" value="RRM_1"/>
    <property type="match status" value="1"/>
</dbReference>
<name>A0A9J8ANK7_CYPCA</name>
<evidence type="ECO:0000259" key="5">
    <source>
        <dbReference type="PROSITE" id="PS50102"/>
    </source>
</evidence>
<dbReference type="PANTHER" id="PTHR19965:SF96">
    <property type="entry name" value="POLYMERASE DELTA-INTERACTING PROTEIN 3"/>
    <property type="match status" value="1"/>
</dbReference>
<dbReference type="GO" id="GO:0016607">
    <property type="term" value="C:nuclear speck"/>
    <property type="evidence" value="ECO:0007669"/>
    <property type="project" value="TreeGrafter"/>
</dbReference>
<evidence type="ECO:0000256" key="1">
    <source>
        <dbReference type="ARBA" id="ARBA00022816"/>
    </source>
</evidence>
<organism evidence="6 7">
    <name type="scientific">Cyprinus carpio carpio</name>
    <dbReference type="NCBI Taxonomy" id="630221"/>
    <lineage>
        <taxon>Eukaryota</taxon>
        <taxon>Metazoa</taxon>
        <taxon>Chordata</taxon>
        <taxon>Craniata</taxon>
        <taxon>Vertebrata</taxon>
        <taxon>Euteleostomi</taxon>
        <taxon>Actinopterygii</taxon>
        <taxon>Neopterygii</taxon>
        <taxon>Teleostei</taxon>
        <taxon>Ostariophysi</taxon>
        <taxon>Cypriniformes</taxon>
        <taxon>Cyprinidae</taxon>
        <taxon>Cyprininae</taxon>
        <taxon>Cyprinus</taxon>
    </lineage>
</organism>
<feature type="domain" description="RRM" evidence="5">
    <location>
        <begin position="322"/>
        <end position="393"/>
    </location>
</feature>
<dbReference type="PROSITE" id="PS50102">
    <property type="entry name" value="RRM"/>
    <property type="match status" value="1"/>
</dbReference>
<dbReference type="GeneTree" id="ENSGT00390000018868"/>
<dbReference type="CDD" id="cd12681">
    <property type="entry name" value="RRM_SKAR"/>
    <property type="match status" value="1"/>
</dbReference>
<keyword evidence="1" id="KW-0813">Transport</keyword>
<dbReference type="Gene3D" id="3.30.70.330">
    <property type="match status" value="1"/>
</dbReference>
<evidence type="ECO:0000313" key="6">
    <source>
        <dbReference type="Ensembl" id="ENSCCRP00000146382.1"/>
    </source>
</evidence>
<sequence>MYVTHARCVPHRMHSSADMADLSLDEVIRRRSFNARGVSKRPIYGRGAGSVGRAFDARQMIGSGDVRQRLGVGGATGVFQVKDAREKLGQKDARFRIQGRGGGAGAVQDARQLINSRKQQQTPPPSATPVRPAGIPHVQIHNTGPVSAGPRPLSARMGVALQPGGGITTVVDARDRLSLKRSVPTASNQSAAFLKITKTIQQRPVGVTSGVRVSVPSGAAPVMSAAPEEDDGAVIPNKQMKITTANNLQTRAGPISLSTPITKVVKNDSYTPPSVSVPPARPPTQSLQPVCRTTVSTQQTSRDTSGPTLTPAQPVFSPLEGTKITVNNLHPRVTEEDIVELFCVCGALKRARLVKAGVAEVVFVRKEDAVSAYRKYNNRCLDGQPMKCNLHMQGSVITSEQPILLRLSDSPGAAAPAQKHSSSRSGSKTSSGPEVDPQTILKALFKSSGQSGSSGAETSGPHSTAFRIKI</sequence>
<dbReference type="AlphaFoldDB" id="A0A9J8ANK7"/>
<dbReference type="InterPro" id="IPR012677">
    <property type="entry name" value="Nucleotide-bd_a/b_plait_sf"/>
</dbReference>
<evidence type="ECO:0000313" key="7">
    <source>
        <dbReference type="Proteomes" id="UP001108240"/>
    </source>
</evidence>
<keyword evidence="1" id="KW-0509">mRNA transport</keyword>
<dbReference type="OMA" id="SNKRMMD"/>
<dbReference type="GO" id="GO:0003729">
    <property type="term" value="F:mRNA binding"/>
    <property type="evidence" value="ECO:0007669"/>
    <property type="project" value="TreeGrafter"/>
</dbReference>